<dbReference type="Proteomes" id="UP000619788">
    <property type="component" value="Unassembled WGS sequence"/>
</dbReference>
<evidence type="ECO:0000313" key="2">
    <source>
        <dbReference type="Proteomes" id="UP000619788"/>
    </source>
</evidence>
<organism evidence="1 2">
    <name type="scientific">Planobispora siamensis</name>
    <dbReference type="NCBI Taxonomy" id="936338"/>
    <lineage>
        <taxon>Bacteria</taxon>
        <taxon>Bacillati</taxon>
        <taxon>Actinomycetota</taxon>
        <taxon>Actinomycetes</taxon>
        <taxon>Streptosporangiales</taxon>
        <taxon>Streptosporangiaceae</taxon>
        <taxon>Planobispora</taxon>
    </lineage>
</organism>
<name>A0A8J3WKX2_9ACTN</name>
<keyword evidence="2" id="KW-1185">Reference proteome</keyword>
<protein>
    <submittedName>
        <fullName evidence="1">Uncharacterized protein</fullName>
    </submittedName>
</protein>
<accession>A0A8J3WKX2</accession>
<dbReference type="RefSeq" id="WP_204065208.1">
    <property type="nucleotide sequence ID" value="NZ_BOOJ01000030.1"/>
</dbReference>
<dbReference type="EMBL" id="BOOJ01000030">
    <property type="protein sequence ID" value="GIH93020.1"/>
    <property type="molecule type" value="Genomic_DNA"/>
</dbReference>
<proteinExistence type="predicted"/>
<dbReference type="AlphaFoldDB" id="A0A8J3WKX2"/>
<sequence length="165" mass="18629">MDVSSMDVIVQWVRTSWTKQSRGGYAAALRNALPVGFELPDASRPFLHEISMREADGFRPRWSVGPLPGGGSRSVRLREADGRLLVYPLIPAMFTLPPRRRRPPGVRLGPGQWVRWQLNYRFSSAAGMADWTYHLHTLNVAYGPAEPEVFLGTPTRYVDERGPLR</sequence>
<comment type="caution">
    <text evidence="1">The sequence shown here is derived from an EMBL/GenBank/DDBJ whole genome shotgun (WGS) entry which is preliminary data.</text>
</comment>
<evidence type="ECO:0000313" key="1">
    <source>
        <dbReference type="EMBL" id="GIH93020.1"/>
    </source>
</evidence>
<reference evidence="1 2" key="1">
    <citation type="submission" date="2021-01" db="EMBL/GenBank/DDBJ databases">
        <title>Whole genome shotgun sequence of Planobispora siamensis NBRC 107568.</title>
        <authorList>
            <person name="Komaki H."/>
            <person name="Tamura T."/>
        </authorList>
    </citation>
    <scope>NUCLEOTIDE SEQUENCE [LARGE SCALE GENOMIC DNA]</scope>
    <source>
        <strain evidence="1 2">NBRC 107568</strain>
    </source>
</reference>
<gene>
    <name evidence="1" type="ORF">Psi01_36500</name>
</gene>